<name>A0A7X4KBT9_9BURK</name>
<keyword evidence="2" id="KW-1185">Reference proteome</keyword>
<gene>
    <name evidence="1" type="ORF">GTP45_10690</name>
</gene>
<evidence type="ECO:0000313" key="2">
    <source>
        <dbReference type="Proteomes" id="UP000450012"/>
    </source>
</evidence>
<organism evidence="1 2">
    <name type="scientific">Duganella rivi</name>
    <dbReference type="NCBI Taxonomy" id="2666083"/>
    <lineage>
        <taxon>Bacteria</taxon>
        <taxon>Pseudomonadati</taxon>
        <taxon>Pseudomonadota</taxon>
        <taxon>Betaproteobacteria</taxon>
        <taxon>Burkholderiales</taxon>
        <taxon>Oxalobacteraceae</taxon>
        <taxon>Telluria group</taxon>
        <taxon>Duganella</taxon>
    </lineage>
</organism>
<proteinExistence type="predicted"/>
<evidence type="ECO:0000313" key="1">
    <source>
        <dbReference type="EMBL" id="MYM67297.1"/>
    </source>
</evidence>
<dbReference type="AlphaFoldDB" id="A0A7X4KBT9"/>
<reference evidence="1 2" key="1">
    <citation type="submission" date="2019-12" db="EMBL/GenBank/DDBJ databases">
        <title>Novel species isolated from a subtropical stream in China.</title>
        <authorList>
            <person name="Lu H."/>
        </authorList>
    </citation>
    <scope>NUCLEOTIDE SEQUENCE [LARGE SCALE GENOMIC DNA]</scope>
    <source>
        <strain evidence="1 2">FT55W</strain>
    </source>
</reference>
<protein>
    <submittedName>
        <fullName evidence="1">Uncharacterized protein</fullName>
    </submittedName>
</protein>
<comment type="caution">
    <text evidence="1">The sequence shown here is derived from an EMBL/GenBank/DDBJ whole genome shotgun (WGS) entry which is preliminary data.</text>
</comment>
<dbReference type="RefSeq" id="WP_161013848.1">
    <property type="nucleotide sequence ID" value="NZ_WWCK01000003.1"/>
</dbReference>
<accession>A0A7X4KBT9</accession>
<dbReference type="EMBL" id="WWCK01000003">
    <property type="protein sequence ID" value="MYM67297.1"/>
    <property type="molecule type" value="Genomic_DNA"/>
</dbReference>
<sequence>MMSTELDGLEMQAGMLDGQAAASTPEGMAAAQAEAQAASLIETNGQTVAGVLQMGATMIGPLYPRVAAVYTPEVCQSVGMALGPLLAKYNVDLGEWGGKYKEELKAAFVCVPIAMATVKALKEDVAENQKAHPVAPALAEAVADPKLQTGLKPGDFGYVEGMSG</sequence>
<dbReference type="Proteomes" id="UP000450012">
    <property type="component" value="Unassembled WGS sequence"/>
</dbReference>